<keyword evidence="2" id="KW-0472">Membrane</keyword>
<evidence type="ECO:0000256" key="2">
    <source>
        <dbReference type="SAM" id="Phobius"/>
    </source>
</evidence>
<keyword evidence="4" id="KW-1185">Reference proteome</keyword>
<keyword evidence="2" id="KW-0812">Transmembrane</keyword>
<evidence type="ECO:0000256" key="1">
    <source>
        <dbReference type="SAM" id="MobiDB-lite"/>
    </source>
</evidence>
<proteinExistence type="predicted"/>
<feature type="compositionally biased region" description="Polar residues" evidence="1">
    <location>
        <begin position="375"/>
        <end position="388"/>
    </location>
</feature>
<dbReference type="EMBL" id="JALJOR010000018">
    <property type="protein sequence ID" value="KAK9804279.1"/>
    <property type="molecule type" value="Genomic_DNA"/>
</dbReference>
<dbReference type="AlphaFoldDB" id="A0AAW1P1R6"/>
<accession>A0AAW1P1R6</accession>
<feature type="region of interest" description="Disordered" evidence="1">
    <location>
        <begin position="375"/>
        <end position="399"/>
    </location>
</feature>
<feature type="region of interest" description="Disordered" evidence="1">
    <location>
        <begin position="428"/>
        <end position="450"/>
    </location>
</feature>
<comment type="caution">
    <text evidence="3">The sequence shown here is derived from an EMBL/GenBank/DDBJ whole genome shotgun (WGS) entry which is preliminary data.</text>
</comment>
<name>A0AAW1P1R6_9CHLO</name>
<feature type="transmembrane region" description="Helical" evidence="2">
    <location>
        <begin position="161"/>
        <end position="182"/>
    </location>
</feature>
<sequence>MDALWAFLEKCDSDAHTSGLTQILENAPQHLVNKTASQLRKRSAWLCLEEAREYKRASALNVMQLPSPSKRPTPPPVTIAANNAPSPTGAAETSRHRPIDVLGTLGRKDSFIGARRLARGQSNIDERTGAAKAAPTNEEVAQAVQEKVAAAVETQRKYKHVLWYSLFVAAYLIVLFLQASAYNSGEVVSTLRNALMPDGGMTATFQSDDDVLSYIGLKALLPTWKDPVCGDGRCEFPWEFPAWGRFGCKADCGQETQTTHILVQVTSNFVGHPNISPSVLMAAVSWNVCLADEQRRARGEADLCWFDSDQQFTEIEAVRLETMDVVDGNWYVNLMGDYAGRVSGNIYDLTNSTNPVKMTTDPVWEMCALPTQDTRSASVQAAGQAQESAKQEPPGQLDPASQLIADLNENAYAALQLLEAWSAALHDEQGGASQDGVEDVADEEESFVDH</sequence>
<dbReference type="Proteomes" id="UP001489004">
    <property type="component" value="Unassembled WGS sequence"/>
</dbReference>
<feature type="compositionally biased region" description="Acidic residues" evidence="1">
    <location>
        <begin position="436"/>
        <end position="450"/>
    </location>
</feature>
<reference evidence="3 4" key="1">
    <citation type="journal article" date="2024" name="Nat. Commun.">
        <title>Phylogenomics reveals the evolutionary origins of lichenization in chlorophyte algae.</title>
        <authorList>
            <person name="Puginier C."/>
            <person name="Libourel C."/>
            <person name="Otte J."/>
            <person name="Skaloud P."/>
            <person name="Haon M."/>
            <person name="Grisel S."/>
            <person name="Petersen M."/>
            <person name="Berrin J.G."/>
            <person name="Delaux P.M."/>
            <person name="Dal Grande F."/>
            <person name="Keller J."/>
        </authorList>
    </citation>
    <scope>NUCLEOTIDE SEQUENCE [LARGE SCALE GENOMIC DNA]</scope>
    <source>
        <strain evidence="3 4">SAG 2043</strain>
    </source>
</reference>
<evidence type="ECO:0000313" key="3">
    <source>
        <dbReference type="EMBL" id="KAK9804279.1"/>
    </source>
</evidence>
<protein>
    <submittedName>
        <fullName evidence="3">Uncharacterized protein</fullName>
    </submittedName>
</protein>
<keyword evidence="2" id="KW-1133">Transmembrane helix</keyword>
<evidence type="ECO:0000313" key="4">
    <source>
        <dbReference type="Proteomes" id="UP001489004"/>
    </source>
</evidence>
<organism evidence="3 4">
    <name type="scientific">[Myrmecia] bisecta</name>
    <dbReference type="NCBI Taxonomy" id="41462"/>
    <lineage>
        <taxon>Eukaryota</taxon>
        <taxon>Viridiplantae</taxon>
        <taxon>Chlorophyta</taxon>
        <taxon>core chlorophytes</taxon>
        <taxon>Trebouxiophyceae</taxon>
        <taxon>Trebouxiales</taxon>
        <taxon>Trebouxiaceae</taxon>
        <taxon>Myrmecia</taxon>
    </lineage>
</organism>
<gene>
    <name evidence="3" type="ORF">WJX72_004431</name>
</gene>